<name>A0A6I6ULM6_9BACI</name>
<dbReference type="InterPro" id="IPR007353">
    <property type="entry name" value="DUF421"/>
</dbReference>
<protein>
    <submittedName>
        <fullName evidence="9">DUF421 domain-containing protein</fullName>
    </submittedName>
</protein>
<evidence type="ECO:0000256" key="4">
    <source>
        <dbReference type="ARBA" id="ARBA00022692"/>
    </source>
</evidence>
<feature type="transmembrane region" description="Helical" evidence="7">
    <location>
        <begin position="59"/>
        <end position="79"/>
    </location>
</feature>
<reference evidence="9 10" key="1">
    <citation type="submission" date="2019-06" db="EMBL/GenBank/DDBJ databases">
        <title>An operon consisting of a P-type ATPase gene and a transcriptional regular gene given the different cadmium resistance in Bacillus vietamensis 151-6 and Bacillus marisflavi 151-25.</title>
        <authorList>
            <person name="Yu X."/>
        </authorList>
    </citation>
    <scope>NUCLEOTIDE SEQUENCE [LARGE SCALE GENOMIC DNA]</scope>
    <source>
        <strain evidence="9 10">151-6</strain>
    </source>
</reference>
<keyword evidence="6 7" id="KW-0472">Membrane</keyword>
<proteinExistence type="inferred from homology"/>
<organism evidence="9 10">
    <name type="scientific">Rossellomorea vietnamensis</name>
    <dbReference type="NCBI Taxonomy" id="218284"/>
    <lineage>
        <taxon>Bacteria</taxon>
        <taxon>Bacillati</taxon>
        <taxon>Bacillota</taxon>
        <taxon>Bacilli</taxon>
        <taxon>Bacillales</taxon>
        <taxon>Bacillaceae</taxon>
        <taxon>Rossellomorea</taxon>
    </lineage>
</organism>
<accession>A0A6I6ULM6</accession>
<gene>
    <name evidence="9" type="ORF">FHE72_05045</name>
</gene>
<evidence type="ECO:0000256" key="5">
    <source>
        <dbReference type="ARBA" id="ARBA00022989"/>
    </source>
</evidence>
<evidence type="ECO:0000256" key="3">
    <source>
        <dbReference type="ARBA" id="ARBA00022475"/>
    </source>
</evidence>
<feature type="transmembrane region" description="Helical" evidence="7">
    <location>
        <begin position="36"/>
        <end position="53"/>
    </location>
</feature>
<keyword evidence="4 7" id="KW-0812">Transmembrane</keyword>
<evidence type="ECO:0000259" key="8">
    <source>
        <dbReference type="Pfam" id="PF04239"/>
    </source>
</evidence>
<dbReference type="PANTHER" id="PTHR34582:SF7">
    <property type="entry name" value="UPF0702 TRANSMEMBRANE PROTEIN YDFS"/>
    <property type="match status" value="1"/>
</dbReference>
<evidence type="ECO:0000313" key="10">
    <source>
        <dbReference type="Proteomes" id="UP000465062"/>
    </source>
</evidence>
<dbReference type="GO" id="GO:0005886">
    <property type="term" value="C:plasma membrane"/>
    <property type="evidence" value="ECO:0007669"/>
    <property type="project" value="UniProtKB-SubCell"/>
</dbReference>
<dbReference type="KEGG" id="bvq:FHE72_05045"/>
<evidence type="ECO:0000256" key="2">
    <source>
        <dbReference type="ARBA" id="ARBA00006448"/>
    </source>
</evidence>
<evidence type="ECO:0000256" key="6">
    <source>
        <dbReference type="ARBA" id="ARBA00023136"/>
    </source>
</evidence>
<dbReference type="PANTHER" id="PTHR34582">
    <property type="entry name" value="UPF0702 TRANSMEMBRANE PROTEIN YCAP"/>
    <property type="match status" value="1"/>
</dbReference>
<sequence length="237" mass="26912">MDGVLIPIGRTIISFLLMIMVTLVIGKHINSHKNHYSFALSITVGSFIANMGFDTGLNFSHTLISFLVLVLLFYLLLIISSKHRLFRRGVSGRPTILMEEGKILDENMKKSKFTMDDLNQHLRELGVFDINEVEYALLEVSGILSIKKKNRFLPLSKADMKMDPAPSASIPIELMMEGKVISENLTPPYTFQWLESEANKRGIRLNDIYYAVINSNGTLFIDLFKDHIQGDSERTDR</sequence>
<feature type="domain" description="YetF C-terminal" evidence="8">
    <location>
        <begin position="82"/>
        <end position="213"/>
    </location>
</feature>
<dbReference type="Gene3D" id="3.30.240.20">
    <property type="entry name" value="bsu07140 like domains"/>
    <property type="match status" value="2"/>
</dbReference>
<keyword evidence="3" id="KW-1003">Cell membrane</keyword>
<dbReference type="EMBL" id="CP047394">
    <property type="protein sequence ID" value="QHE60479.1"/>
    <property type="molecule type" value="Genomic_DNA"/>
</dbReference>
<comment type="similarity">
    <text evidence="2">Belongs to the UPF0702 family.</text>
</comment>
<feature type="transmembrane region" description="Helical" evidence="7">
    <location>
        <begin position="6"/>
        <end position="24"/>
    </location>
</feature>
<evidence type="ECO:0000256" key="7">
    <source>
        <dbReference type="SAM" id="Phobius"/>
    </source>
</evidence>
<dbReference type="InterPro" id="IPR023090">
    <property type="entry name" value="UPF0702_alpha/beta_dom_sf"/>
</dbReference>
<comment type="subcellular location">
    <subcellularLocation>
        <location evidence="1">Cell membrane</location>
        <topology evidence="1">Multi-pass membrane protein</topology>
    </subcellularLocation>
</comment>
<dbReference type="Pfam" id="PF04239">
    <property type="entry name" value="DUF421"/>
    <property type="match status" value="1"/>
</dbReference>
<keyword evidence="5 7" id="KW-1133">Transmembrane helix</keyword>
<dbReference type="Proteomes" id="UP000465062">
    <property type="component" value="Chromosome"/>
</dbReference>
<evidence type="ECO:0000313" key="9">
    <source>
        <dbReference type="EMBL" id="QHE60479.1"/>
    </source>
</evidence>
<evidence type="ECO:0000256" key="1">
    <source>
        <dbReference type="ARBA" id="ARBA00004651"/>
    </source>
</evidence>
<dbReference type="AlphaFoldDB" id="A0A6I6ULM6"/>
<dbReference type="RefSeq" id="WP_079531373.1">
    <property type="nucleotide sequence ID" value="NZ_CP047394.1"/>
</dbReference>